<accession>A0A183KVN5</accession>
<dbReference type="AlphaFoldDB" id="A0A183KVN5"/>
<evidence type="ECO:0000313" key="3">
    <source>
        <dbReference type="Proteomes" id="UP000279833"/>
    </source>
</evidence>
<dbReference type="Proteomes" id="UP000279833">
    <property type="component" value="Unassembled WGS sequence"/>
</dbReference>
<protein>
    <submittedName>
        <fullName evidence="2 4">Uncharacterized protein</fullName>
    </submittedName>
</protein>
<feature type="compositionally biased region" description="Low complexity" evidence="1">
    <location>
        <begin position="13"/>
        <end position="37"/>
    </location>
</feature>
<dbReference type="EMBL" id="UZAK01041991">
    <property type="protein sequence ID" value="VDP68101.1"/>
    <property type="molecule type" value="Genomic_DNA"/>
</dbReference>
<feature type="compositionally biased region" description="Low complexity" evidence="1">
    <location>
        <begin position="47"/>
        <end position="61"/>
    </location>
</feature>
<feature type="compositionally biased region" description="Basic residues" evidence="1">
    <location>
        <begin position="1"/>
        <end position="12"/>
    </location>
</feature>
<feature type="region of interest" description="Disordered" evidence="1">
    <location>
        <begin position="1"/>
        <end position="61"/>
    </location>
</feature>
<reference evidence="2 3" key="2">
    <citation type="submission" date="2018-11" db="EMBL/GenBank/DDBJ databases">
        <authorList>
            <consortium name="Pathogen Informatics"/>
        </authorList>
    </citation>
    <scope>NUCLEOTIDE SEQUENCE [LARGE SCALE GENOMIC DNA]</scope>
    <source>
        <strain evidence="2">Dakar</strain>
        <strain evidence="3">Dakar, Senegal</strain>
    </source>
</reference>
<keyword evidence="3" id="KW-1185">Reference proteome</keyword>
<reference evidence="4" key="1">
    <citation type="submission" date="2016-06" db="UniProtKB">
        <authorList>
            <consortium name="WormBaseParasite"/>
        </authorList>
    </citation>
    <scope>IDENTIFICATION</scope>
</reference>
<gene>
    <name evidence="2" type="ORF">SCUD_LOCUS19128</name>
</gene>
<organism evidence="4">
    <name type="scientific">Schistosoma curassoni</name>
    <dbReference type="NCBI Taxonomy" id="6186"/>
    <lineage>
        <taxon>Eukaryota</taxon>
        <taxon>Metazoa</taxon>
        <taxon>Spiralia</taxon>
        <taxon>Lophotrochozoa</taxon>
        <taxon>Platyhelminthes</taxon>
        <taxon>Trematoda</taxon>
        <taxon>Digenea</taxon>
        <taxon>Strigeidida</taxon>
        <taxon>Schistosomatoidea</taxon>
        <taxon>Schistosomatidae</taxon>
        <taxon>Schistosoma</taxon>
    </lineage>
</organism>
<evidence type="ECO:0000313" key="2">
    <source>
        <dbReference type="EMBL" id="VDP68101.1"/>
    </source>
</evidence>
<sequence length="61" mass="6455">MRLRRYSSRKRASSSSISPSSNKSSFSSNSSDVNLSKIDFGSGGRGISSSGSIFFGGKIPF</sequence>
<dbReference type="WBParaSite" id="SCUD_0001913101-mRNA-1">
    <property type="protein sequence ID" value="SCUD_0001913101-mRNA-1"/>
    <property type="gene ID" value="SCUD_0001913101"/>
</dbReference>
<evidence type="ECO:0000313" key="4">
    <source>
        <dbReference type="WBParaSite" id="SCUD_0001913101-mRNA-1"/>
    </source>
</evidence>
<proteinExistence type="predicted"/>
<name>A0A183KVN5_9TREM</name>
<evidence type="ECO:0000256" key="1">
    <source>
        <dbReference type="SAM" id="MobiDB-lite"/>
    </source>
</evidence>